<evidence type="ECO:0000256" key="2">
    <source>
        <dbReference type="ARBA" id="ARBA00004370"/>
    </source>
</evidence>
<dbReference type="InterPro" id="IPR036097">
    <property type="entry name" value="HisK_dim/P_sf"/>
</dbReference>
<dbReference type="Pfam" id="PF00672">
    <property type="entry name" value="HAMP"/>
    <property type="match status" value="1"/>
</dbReference>
<reference evidence="11 12" key="1">
    <citation type="submission" date="2021-02" db="EMBL/GenBank/DDBJ databases">
        <title>De Novo genome assembly of isolated myxobacteria.</title>
        <authorList>
            <person name="Stevens D.C."/>
        </authorList>
    </citation>
    <scope>NUCLEOTIDE SEQUENCE [LARGE SCALE GENOMIC DNA]</scope>
    <source>
        <strain evidence="11 12">SCHIC003</strain>
    </source>
</reference>
<feature type="transmembrane region" description="Helical" evidence="8">
    <location>
        <begin position="208"/>
        <end position="225"/>
    </location>
</feature>
<feature type="transmembrane region" description="Helical" evidence="8">
    <location>
        <begin position="107"/>
        <end position="133"/>
    </location>
</feature>
<dbReference type="PROSITE" id="PS50885">
    <property type="entry name" value="HAMP"/>
    <property type="match status" value="1"/>
</dbReference>
<keyword evidence="8" id="KW-0472">Membrane</keyword>
<dbReference type="SMART" id="SM00388">
    <property type="entry name" value="HisKA"/>
    <property type="match status" value="1"/>
</dbReference>
<feature type="transmembrane region" description="Helical" evidence="8">
    <location>
        <begin position="32"/>
        <end position="52"/>
    </location>
</feature>
<dbReference type="CDD" id="cd06225">
    <property type="entry name" value="HAMP"/>
    <property type="match status" value="1"/>
</dbReference>
<dbReference type="SMART" id="SM00304">
    <property type="entry name" value="HAMP"/>
    <property type="match status" value="1"/>
</dbReference>
<comment type="catalytic activity">
    <reaction evidence="1">
        <text>ATP + protein L-histidine = ADP + protein N-phospho-L-histidine.</text>
        <dbReference type="EC" id="2.7.13.3"/>
    </reaction>
</comment>
<dbReference type="Gene3D" id="1.10.287.130">
    <property type="match status" value="1"/>
</dbReference>
<evidence type="ECO:0000256" key="8">
    <source>
        <dbReference type="SAM" id="Phobius"/>
    </source>
</evidence>
<dbReference type="SUPFAM" id="SSF47384">
    <property type="entry name" value="Homodimeric domain of signal transducing histidine kinase"/>
    <property type="match status" value="1"/>
</dbReference>
<dbReference type="Gene3D" id="6.10.340.10">
    <property type="match status" value="1"/>
</dbReference>
<dbReference type="InterPro" id="IPR036890">
    <property type="entry name" value="HATPase_C_sf"/>
</dbReference>
<dbReference type="PROSITE" id="PS50109">
    <property type="entry name" value="HIS_KIN"/>
    <property type="match status" value="1"/>
</dbReference>
<name>A0ABX7MZC0_9BACT</name>
<feature type="region of interest" description="Disordered" evidence="7">
    <location>
        <begin position="1"/>
        <end position="26"/>
    </location>
</feature>
<keyword evidence="5" id="KW-0808">Transferase</keyword>
<dbReference type="EMBL" id="CP071091">
    <property type="protein sequence ID" value="QSQ11771.1"/>
    <property type="molecule type" value="Genomic_DNA"/>
</dbReference>
<gene>
    <name evidence="11" type="ORF">JY572_25660</name>
</gene>
<dbReference type="InterPro" id="IPR003594">
    <property type="entry name" value="HATPase_dom"/>
</dbReference>
<dbReference type="SUPFAM" id="SSF55874">
    <property type="entry name" value="ATPase domain of HSP90 chaperone/DNA topoisomerase II/histidine kinase"/>
    <property type="match status" value="1"/>
</dbReference>
<evidence type="ECO:0000313" key="12">
    <source>
        <dbReference type="Proteomes" id="UP000663090"/>
    </source>
</evidence>
<keyword evidence="6" id="KW-0418">Kinase</keyword>
<dbReference type="Gene3D" id="3.30.565.10">
    <property type="entry name" value="Histidine kinase-like ATPase, C-terminal domain"/>
    <property type="match status" value="1"/>
</dbReference>
<feature type="transmembrane region" description="Helical" evidence="8">
    <location>
        <begin position="145"/>
        <end position="162"/>
    </location>
</feature>
<proteinExistence type="predicted"/>
<evidence type="ECO:0000256" key="1">
    <source>
        <dbReference type="ARBA" id="ARBA00000085"/>
    </source>
</evidence>
<sequence length="851" mass="92804">MGPDTRESGKKMSLPSAPRTPQAPSPPTLLPLTWPAALIGLMCGVLMTYVPYEFRMAAFRPLYPYVRLLGLTYLAGSITLMGALLYPRAPRWLDLGGRALLAVAIALYWWVLSVLPGGFTGTIMYPLFFVGLLLEAWPSMRQRPILRTVVAFTGTAFGVALLSAPERFPLSVYAHLAPLRPLVGLLFTASAVGLLVPTHWLPARTSNVLLLVLAVPFTLLGYALARGSSWLGASVYIVLALSCVAQASPWRPGAPRTVGWKLLRGLAFAGLVPLLALGGLAAYLAQRAIEQQVRDDTRYAAAGEADFLRRYLDDSRESLHLLLESPGFRAALASGERERLVPYLTNLASRERTFHAALTLDERAQVLATSEGVEGWGFQAHELFPPSTIPGELPLSLPFTRPPNRPLVAVALPFELEGSHSGMLVGLLSLERLSEAATPASQRFRVQVLDRRGKQILRDTAPGAQLLGEAHLPEALDEELERPGGGVLEAFDAADRRVLTAEAPVESSPWSVVVTQELGVAYAAITRMSAAVVGLVLLGVLMALGLSQLVARDIIRRLDTLREATAALAAGDLTRRVEVEEDDELGELVRGFNDMADRTGATQEELKEAVRAREEFLSVASHELRTPLTPLKGFAALSLQRLEKTADFPERERLLKALRSMARQTERLARLVDDLLDTARIQGGRFDLERNRVDLIPVLREVMERFELRGEGGIAFELRVPEHPVEGDWDAPRLDQVLTNLVSNAVRYSPQGGAVHVTLEEARDSILVHVRDQGIGIPPESLAGLFRPFARASNATARHYGGLGLGLFICREIVERHGGTIWAESPGPQLGSSFHVQLPRHVVPHLTDVAA</sequence>
<dbReference type="EC" id="2.7.13.3" evidence="3"/>
<feature type="transmembrane region" description="Helical" evidence="8">
    <location>
        <begin position="262"/>
        <end position="285"/>
    </location>
</feature>
<evidence type="ECO:0000256" key="6">
    <source>
        <dbReference type="ARBA" id="ARBA00022777"/>
    </source>
</evidence>
<comment type="subcellular location">
    <subcellularLocation>
        <location evidence="2">Membrane</location>
    </subcellularLocation>
</comment>
<keyword evidence="8" id="KW-0812">Transmembrane</keyword>
<dbReference type="CDD" id="cd00075">
    <property type="entry name" value="HATPase"/>
    <property type="match status" value="1"/>
</dbReference>
<evidence type="ECO:0000259" key="10">
    <source>
        <dbReference type="PROSITE" id="PS50885"/>
    </source>
</evidence>
<keyword evidence="4" id="KW-0597">Phosphoprotein</keyword>
<dbReference type="SMART" id="SM00387">
    <property type="entry name" value="HATPase_c"/>
    <property type="match status" value="1"/>
</dbReference>
<protein>
    <recommendedName>
        <fullName evidence="3">histidine kinase</fullName>
        <ecNumber evidence="3">2.7.13.3</ecNumber>
    </recommendedName>
</protein>
<dbReference type="Pfam" id="PF02518">
    <property type="entry name" value="HATPase_c"/>
    <property type="match status" value="1"/>
</dbReference>
<dbReference type="Pfam" id="PF00512">
    <property type="entry name" value="HisKA"/>
    <property type="match status" value="1"/>
</dbReference>
<accession>A0ABX7MZC0</accession>
<feature type="compositionally biased region" description="Basic and acidic residues" evidence="7">
    <location>
        <begin position="1"/>
        <end position="10"/>
    </location>
</feature>
<dbReference type="PRINTS" id="PR00344">
    <property type="entry name" value="BCTRLSENSOR"/>
</dbReference>
<dbReference type="InterPro" id="IPR003661">
    <property type="entry name" value="HisK_dim/P_dom"/>
</dbReference>
<organism evidence="11 12">
    <name type="scientific">Myxococcus landrumensis</name>
    <dbReference type="NCBI Taxonomy" id="2813577"/>
    <lineage>
        <taxon>Bacteria</taxon>
        <taxon>Pseudomonadati</taxon>
        <taxon>Myxococcota</taxon>
        <taxon>Myxococcia</taxon>
        <taxon>Myxococcales</taxon>
        <taxon>Cystobacterineae</taxon>
        <taxon>Myxococcaceae</taxon>
        <taxon>Myxococcus</taxon>
    </lineage>
</organism>
<dbReference type="CDD" id="cd00082">
    <property type="entry name" value="HisKA"/>
    <property type="match status" value="1"/>
</dbReference>
<feature type="domain" description="HAMP" evidence="10">
    <location>
        <begin position="552"/>
        <end position="604"/>
    </location>
</feature>
<dbReference type="PANTHER" id="PTHR43047:SF72">
    <property type="entry name" value="OSMOSENSING HISTIDINE PROTEIN KINASE SLN1"/>
    <property type="match status" value="1"/>
</dbReference>
<evidence type="ECO:0000256" key="4">
    <source>
        <dbReference type="ARBA" id="ARBA00022553"/>
    </source>
</evidence>
<dbReference type="InterPro" id="IPR003660">
    <property type="entry name" value="HAMP_dom"/>
</dbReference>
<evidence type="ECO:0000259" key="9">
    <source>
        <dbReference type="PROSITE" id="PS50109"/>
    </source>
</evidence>
<evidence type="ECO:0000313" key="11">
    <source>
        <dbReference type="EMBL" id="QSQ11771.1"/>
    </source>
</evidence>
<feature type="transmembrane region" description="Helical" evidence="8">
    <location>
        <begin position="182"/>
        <end position="201"/>
    </location>
</feature>
<feature type="domain" description="Histidine kinase" evidence="9">
    <location>
        <begin position="619"/>
        <end position="842"/>
    </location>
</feature>
<dbReference type="InterPro" id="IPR005467">
    <property type="entry name" value="His_kinase_dom"/>
</dbReference>
<dbReference type="PANTHER" id="PTHR43047">
    <property type="entry name" value="TWO-COMPONENT HISTIDINE PROTEIN KINASE"/>
    <property type="match status" value="1"/>
</dbReference>
<evidence type="ECO:0000256" key="5">
    <source>
        <dbReference type="ARBA" id="ARBA00022679"/>
    </source>
</evidence>
<keyword evidence="12" id="KW-1185">Reference proteome</keyword>
<dbReference type="Proteomes" id="UP000663090">
    <property type="component" value="Chromosome"/>
</dbReference>
<feature type="transmembrane region" description="Helical" evidence="8">
    <location>
        <begin position="64"/>
        <end position="87"/>
    </location>
</feature>
<keyword evidence="8" id="KW-1133">Transmembrane helix</keyword>
<evidence type="ECO:0000256" key="7">
    <source>
        <dbReference type="SAM" id="MobiDB-lite"/>
    </source>
</evidence>
<feature type="transmembrane region" description="Helical" evidence="8">
    <location>
        <begin position="528"/>
        <end position="551"/>
    </location>
</feature>
<evidence type="ECO:0000256" key="3">
    <source>
        <dbReference type="ARBA" id="ARBA00012438"/>
    </source>
</evidence>
<dbReference type="InterPro" id="IPR004358">
    <property type="entry name" value="Sig_transdc_His_kin-like_C"/>
</dbReference>
<dbReference type="SUPFAM" id="SSF158472">
    <property type="entry name" value="HAMP domain-like"/>
    <property type="match status" value="1"/>
</dbReference>